<proteinExistence type="predicted"/>
<organism evidence="1 2">
    <name type="scientific">Elysia crispata</name>
    <name type="common">lettuce slug</name>
    <dbReference type="NCBI Taxonomy" id="231223"/>
    <lineage>
        <taxon>Eukaryota</taxon>
        <taxon>Metazoa</taxon>
        <taxon>Spiralia</taxon>
        <taxon>Lophotrochozoa</taxon>
        <taxon>Mollusca</taxon>
        <taxon>Gastropoda</taxon>
        <taxon>Heterobranchia</taxon>
        <taxon>Euthyneura</taxon>
        <taxon>Panpulmonata</taxon>
        <taxon>Sacoglossa</taxon>
        <taxon>Placobranchoidea</taxon>
        <taxon>Plakobranchidae</taxon>
        <taxon>Elysia</taxon>
    </lineage>
</organism>
<dbReference type="Proteomes" id="UP001283361">
    <property type="component" value="Unassembled WGS sequence"/>
</dbReference>
<dbReference type="Gene3D" id="3.40.50.1820">
    <property type="entry name" value="alpha/beta hydrolase"/>
    <property type="match status" value="1"/>
</dbReference>
<protein>
    <submittedName>
        <fullName evidence="1">Uncharacterized protein</fullName>
    </submittedName>
</protein>
<evidence type="ECO:0000313" key="2">
    <source>
        <dbReference type="Proteomes" id="UP001283361"/>
    </source>
</evidence>
<dbReference type="EMBL" id="JAWDGP010003532">
    <property type="protein sequence ID" value="KAK3773506.1"/>
    <property type="molecule type" value="Genomic_DNA"/>
</dbReference>
<reference evidence="1" key="1">
    <citation type="journal article" date="2023" name="G3 (Bethesda)">
        <title>A reference genome for the long-term kleptoplast-retaining sea slug Elysia crispata morphotype clarki.</title>
        <authorList>
            <person name="Eastman K.E."/>
            <person name="Pendleton A.L."/>
            <person name="Shaikh M.A."/>
            <person name="Suttiyut T."/>
            <person name="Ogas R."/>
            <person name="Tomko P."/>
            <person name="Gavelis G."/>
            <person name="Widhalm J.R."/>
            <person name="Wisecaver J.H."/>
        </authorList>
    </citation>
    <scope>NUCLEOTIDE SEQUENCE</scope>
    <source>
        <strain evidence="1">ECLA1</strain>
    </source>
</reference>
<keyword evidence="2" id="KW-1185">Reference proteome</keyword>
<evidence type="ECO:0000313" key="1">
    <source>
        <dbReference type="EMBL" id="KAK3773506.1"/>
    </source>
</evidence>
<dbReference type="InterPro" id="IPR029058">
    <property type="entry name" value="AB_hydrolase_fold"/>
</dbReference>
<dbReference type="AlphaFoldDB" id="A0AAE1DK17"/>
<gene>
    <name evidence="1" type="ORF">RRG08_009278</name>
</gene>
<accession>A0AAE1DK17</accession>
<sequence>MVVICDLKPSSNSNVFSLQDVWGAPEADLITNLPGLSFKPNFKQYSGYLNGVATRRLHYWSVACPKK</sequence>
<name>A0AAE1DK17_9GAST</name>
<comment type="caution">
    <text evidence="1">The sequence shown here is derived from an EMBL/GenBank/DDBJ whole genome shotgun (WGS) entry which is preliminary data.</text>
</comment>